<reference evidence="2" key="1">
    <citation type="submission" date="2019-08" db="EMBL/GenBank/DDBJ databases">
        <authorList>
            <person name="Kucharzyk K."/>
            <person name="Murdoch R.W."/>
            <person name="Higgins S."/>
            <person name="Loffler F."/>
        </authorList>
    </citation>
    <scope>NUCLEOTIDE SEQUENCE</scope>
</reference>
<organism evidence="2">
    <name type="scientific">bioreactor metagenome</name>
    <dbReference type="NCBI Taxonomy" id="1076179"/>
    <lineage>
        <taxon>unclassified sequences</taxon>
        <taxon>metagenomes</taxon>
        <taxon>ecological metagenomes</taxon>
    </lineage>
</organism>
<proteinExistence type="predicted"/>
<protein>
    <recommendedName>
        <fullName evidence="1">Nucleoside phosphorylase domain-containing protein</fullName>
    </recommendedName>
</protein>
<dbReference type="SUPFAM" id="SSF53167">
    <property type="entry name" value="Purine and uridine phosphorylases"/>
    <property type="match status" value="1"/>
</dbReference>
<dbReference type="InterPro" id="IPR000845">
    <property type="entry name" value="Nucleoside_phosphorylase_d"/>
</dbReference>
<dbReference type="InterPro" id="IPR035994">
    <property type="entry name" value="Nucleoside_phosphorylase_sf"/>
</dbReference>
<dbReference type="GO" id="GO:0009116">
    <property type="term" value="P:nucleoside metabolic process"/>
    <property type="evidence" value="ECO:0007669"/>
    <property type="project" value="InterPro"/>
</dbReference>
<comment type="caution">
    <text evidence="2">The sequence shown here is derived from an EMBL/GenBank/DDBJ whole genome shotgun (WGS) entry which is preliminary data.</text>
</comment>
<dbReference type="EMBL" id="VSSQ01009554">
    <property type="protein sequence ID" value="MPM41962.1"/>
    <property type="molecule type" value="Genomic_DNA"/>
</dbReference>
<dbReference type="GO" id="GO:0003824">
    <property type="term" value="F:catalytic activity"/>
    <property type="evidence" value="ECO:0007669"/>
    <property type="project" value="InterPro"/>
</dbReference>
<dbReference type="Pfam" id="PF01048">
    <property type="entry name" value="PNP_UDP_1"/>
    <property type="match status" value="1"/>
</dbReference>
<accession>A0A644ZMB1</accession>
<feature type="domain" description="Nucleoside phosphorylase" evidence="1">
    <location>
        <begin position="44"/>
        <end position="127"/>
    </location>
</feature>
<name>A0A644ZMB1_9ZZZZ</name>
<evidence type="ECO:0000259" key="1">
    <source>
        <dbReference type="Pfam" id="PF01048"/>
    </source>
</evidence>
<gene>
    <name evidence="2" type="ORF">SDC9_88624</name>
</gene>
<sequence>MVQYDLDLRRFKLGWGDTFGPEAAITKGTLDLFAPSIEGFTPTVFGTADRFLLRSERESQPELATTLGIGLADMEGYSVALASHMHRLPCSLLRVVSDDAQGNRPKRFALFAEEARAKLARGLYALLEEPSEKSPTNL</sequence>
<dbReference type="Gene3D" id="3.40.50.1580">
    <property type="entry name" value="Nucleoside phosphorylase domain"/>
    <property type="match status" value="1"/>
</dbReference>
<dbReference type="AlphaFoldDB" id="A0A644ZMB1"/>
<evidence type="ECO:0000313" key="2">
    <source>
        <dbReference type="EMBL" id="MPM41962.1"/>
    </source>
</evidence>